<keyword evidence="1" id="KW-0812">Transmembrane</keyword>
<reference evidence="2 3" key="1">
    <citation type="submission" date="2019-05" db="EMBL/GenBank/DDBJ databases">
        <title>Another draft genome of Portunus trituberculatus and its Hox gene families provides insights of decapod evolution.</title>
        <authorList>
            <person name="Jeong J.-H."/>
            <person name="Song I."/>
            <person name="Kim S."/>
            <person name="Choi T."/>
            <person name="Kim D."/>
            <person name="Ryu S."/>
            <person name="Kim W."/>
        </authorList>
    </citation>
    <scope>NUCLEOTIDE SEQUENCE [LARGE SCALE GENOMIC DNA]</scope>
    <source>
        <tissue evidence="2">Muscle</tissue>
    </source>
</reference>
<organism evidence="2 3">
    <name type="scientific">Portunus trituberculatus</name>
    <name type="common">Swimming crab</name>
    <name type="synonym">Neptunus trituberculatus</name>
    <dbReference type="NCBI Taxonomy" id="210409"/>
    <lineage>
        <taxon>Eukaryota</taxon>
        <taxon>Metazoa</taxon>
        <taxon>Ecdysozoa</taxon>
        <taxon>Arthropoda</taxon>
        <taxon>Crustacea</taxon>
        <taxon>Multicrustacea</taxon>
        <taxon>Malacostraca</taxon>
        <taxon>Eumalacostraca</taxon>
        <taxon>Eucarida</taxon>
        <taxon>Decapoda</taxon>
        <taxon>Pleocyemata</taxon>
        <taxon>Brachyura</taxon>
        <taxon>Eubrachyura</taxon>
        <taxon>Portunoidea</taxon>
        <taxon>Portunidae</taxon>
        <taxon>Portuninae</taxon>
        <taxon>Portunus</taxon>
    </lineage>
</organism>
<accession>A0A5B7FVK5</accession>
<dbReference type="AlphaFoldDB" id="A0A5B7FVK5"/>
<sequence>MLIIIIIIIVIIIILIIITLYFATNPMEHGNSNIILWKIALANHNSLPYPANQWKVWKLLNITSHL</sequence>
<gene>
    <name evidence="2" type="ORF">E2C01_042725</name>
</gene>
<name>A0A5B7FVK5_PORTR</name>
<keyword evidence="1" id="KW-1133">Transmembrane helix</keyword>
<dbReference type="Proteomes" id="UP000324222">
    <property type="component" value="Unassembled WGS sequence"/>
</dbReference>
<dbReference type="EMBL" id="VSRR010008566">
    <property type="protein sequence ID" value="MPC48938.1"/>
    <property type="molecule type" value="Genomic_DNA"/>
</dbReference>
<comment type="caution">
    <text evidence="2">The sequence shown here is derived from an EMBL/GenBank/DDBJ whole genome shotgun (WGS) entry which is preliminary data.</text>
</comment>
<feature type="transmembrane region" description="Helical" evidence="1">
    <location>
        <begin position="6"/>
        <end position="23"/>
    </location>
</feature>
<keyword evidence="3" id="KW-1185">Reference proteome</keyword>
<evidence type="ECO:0000313" key="2">
    <source>
        <dbReference type="EMBL" id="MPC48938.1"/>
    </source>
</evidence>
<proteinExistence type="predicted"/>
<evidence type="ECO:0000256" key="1">
    <source>
        <dbReference type="SAM" id="Phobius"/>
    </source>
</evidence>
<evidence type="ECO:0000313" key="3">
    <source>
        <dbReference type="Proteomes" id="UP000324222"/>
    </source>
</evidence>
<keyword evidence="1" id="KW-0472">Membrane</keyword>
<protein>
    <submittedName>
        <fullName evidence="2">Uncharacterized protein</fullName>
    </submittedName>
</protein>